<dbReference type="EMBL" id="KE344881">
    <property type="protein sequence ID" value="EXB83231.1"/>
    <property type="molecule type" value="Genomic_DNA"/>
</dbReference>
<feature type="compositionally biased region" description="Basic and acidic residues" evidence="1">
    <location>
        <begin position="55"/>
        <end position="72"/>
    </location>
</feature>
<protein>
    <submittedName>
        <fullName evidence="2">Uncharacterized protein</fullName>
    </submittedName>
</protein>
<evidence type="ECO:0000313" key="2">
    <source>
        <dbReference type="EMBL" id="EXB83231.1"/>
    </source>
</evidence>
<reference evidence="3" key="1">
    <citation type="submission" date="2013-01" db="EMBL/GenBank/DDBJ databases">
        <title>Draft Genome Sequence of a Mulberry Tree, Morus notabilis C.K. Schneid.</title>
        <authorList>
            <person name="He N."/>
            <person name="Zhao S."/>
        </authorList>
    </citation>
    <scope>NUCLEOTIDE SEQUENCE</scope>
</reference>
<name>W9RD53_9ROSA</name>
<sequence length="174" mass="19255">MGCYRTQRMGPARSPFKGVIRGLWADTFADSLPPLPPPESPAPAVAAASESPTETQKEDPPSAPENVEKEDLPLEPPEPEVVVKEESIPLPLVLAPESKEAREKLGEFLGDDSEKSKLDLEDPEEPTKIPQSLILFKEESNKVADLSDSEMKAFEELKHLIKQEQQKETEELSI</sequence>
<accession>W9RD53</accession>
<dbReference type="Proteomes" id="UP000030645">
    <property type="component" value="Unassembled WGS sequence"/>
</dbReference>
<gene>
    <name evidence="2" type="ORF">L484_011525</name>
</gene>
<keyword evidence="3" id="KW-1185">Reference proteome</keyword>
<evidence type="ECO:0000256" key="1">
    <source>
        <dbReference type="SAM" id="MobiDB-lite"/>
    </source>
</evidence>
<feature type="region of interest" description="Disordered" evidence="1">
    <location>
        <begin position="28"/>
        <end position="80"/>
    </location>
</feature>
<evidence type="ECO:0000313" key="3">
    <source>
        <dbReference type="Proteomes" id="UP000030645"/>
    </source>
</evidence>
<feature type="region of interest" description="Disordered" evidence="1">
    <location>
        <begin position="103"/>
        <end position="126"/>
    </location>
</feature>
<feature type="compositionally biased region" description="Low complexity" evidence="1">
    <location>
        <begin position="42"/>
        <end position="52"/>
    </location>
</feature>
<feature type="compositionally biased region" description="Basic and acidic residues" evidence="1">
    <location>
        <begin position="103"/>
        <end position="120"/>
    </location>
</feature>
<organism evidence="2 3">
    <name type="scientific">Morus notabilis</name>
    <dbReference type="NCBI Taxonomy" id="981085"/>
    <lineage>
        <taxon>Eukaryota</taxon>
        <taxon>Viridiplantae</taxon>
        <taxon>Streptophyta</taxon>
        <taxon>Embryophyta</taxon>
        <taxon>Tracheophyta</taxon>
        <taxon>Spermatophyta</taxon>
        <taxon>Magnoliopsida</taxon>
        <taxon>eudicotyledons</taxon>
        <taxon>Gunneridae</taxon>
        <taxon>Pentapetalae</taxon>
        <taxon>rosids</taxon>
        <taxon>fabids</taxon>
        <taxon>Rosales</taxon>
        <taxon>Moraceae</taxon>
        <taxon>Moreae</taxon>
        <taxon>Morus</taxon>
    </lineage>
</organism>
<proteinExistence type="predicted"/>
<dbReference type="AlphaFoldDB" id="W9RD53"/>